<dbReference type="EMBL" id="CM026421">
    <property type="protein sequence ID" value="KAG0592004.1"/>
    <property type="molecule type" value="Genomic_DNA"/>
</dbReference>
<dbReference type="SUPFAM" id="SSF51445">
    <property type="entry name" value="(Trans)glycosidases"/>
    <property type="match status" value="1"/>
</dbReference>
<dbReference type="InterPro" id="IPR017853">
    <property type="entry name" value="GH"/>
</dbReference>
<gene>
    <name evidence="10" type="ORF">KC19_1G217600</name>
</gene>
<protein>
    <recommendedName>
        <fullName evidence="9">X8 domain-containing protein</fullName>
    </recommendedName>
</protein>
<feature type="chain" id="PRO_5035810824" description="X8 domain-containing protein" evidence="8">
    <location>
        <begin position="20"/>
        <end position="490"/>
    </location>
</feature>
<dbReference type="PROSITE" id="PS00587">
    <property type="entry name" value="GLYCOSYL_HYDROL_F17"/>
    <property type="match status" value="1"/>
</dbReference>
<dbReference type="Gene3D" id="1.20.58.1040">
    <property type="match status" value="1"/>
</dbReference>
<dbReference type="InterPro" id="IPR012946">
    <property type="entry name" value="X8"/>
</dbReference>
<evidence type="ECO:0000256" key="4">
    <source>
        <dbReference type="ARBA" id="ARBA00023157"/>
    </source>
</evidence>
<dbReference type="GO" id="GO:0004553">
    <property type="term" value="F:hydrolase activity, hydrolyzing O-glycosyl compounds"/>
    <property type="evidence" value="ECO:0007669"/>
    <property type="project" value="InterPro"/>
</dbReference>
<evidence type="ECO:0000313" key="11">
    <source>
        <dbReference type="Proteomes" id="UP000822688"/>
    </source>
</evidence>
<keyword evidence="11" id="KW-1185">Reference proteome</keyword>
<keyword evidence="5 7" id="KW-0326">Glycosidase</keyword>
<evidence type="ECO:0000256" key="1">
    <source>
        <dbReference type="ARBA" id="ARBA00008773"/>
    </source>
</evidence>
<dbReference type="SMART" id="SM00768">
    <property type="entry name" value="X8"/>
    <property type="match status" value="1"/>
</dbReference>
<keyword evidence="3 7" id="KW-0378">Hydrolase</keyword>
<comment type="similarity">
    <text evidence="1 6">Belongs to the glycosyl hydrolase 17 family.</text>
</comment>
<reference evidence="10" key="1">
    <citation type="submission" date="2020-06" db="EMBL/GenBank/DDBJ databases">
        <title>WGS assembly of Ceratodon purpureus strain R40.</title>
        <authorList>
            <person name="Carey S.B."/>
            <person name="Jenkins J."/>
            <person name="Shu S."/>
            <person name="Lovell J.T."/>
            <person name="Sreedasyam A."/>
            <person name="Maumus F."/>
            <person name="Tiley G.P."/>
            <person name="Fernandez-Pozo N."/>
            <person name="Barry K."/>
            <person name="Chen C."/>
            <person name="Wang M."/>
            <person name="Lipzen A."/>
            <person name="Daum C."/>
            <person name="Saski C.A."/>
            <person name="Payton A.C."/>
            <person name="Mcbreen J.C."/>
            <person name="Conrad R.E."/>
            <person name="Kollar L.M."/>
            <person name="Olsson S."/>
            <person name="Huttunen S."/>
            <person name="Landis J.B."/>
            <person name="Wickett N.J."/>
            <person name="Johnson M.G."/>
            <person name="Rensing S.A."/>
            <person name="Grimwood J."/>
            <person name="Schmutz J."/>
            <person name="Mcdaniel S.F."/>
        </authorList>
    </citation>
    <scope>NUCLEOTIDE SEQUENCE</scope>
    <source>
        <strain evidence="10">R40</strain>
    </source>
</reference>
<dbReference type="Pfam" id="PF07983">
    <property type="entry name" value="X8"/>
    <property type="match status" value="1"/>
</dbReference>
<evidence type="ECO:0000256" key="3">
    <source>
        <dbReference type="ARBA" id="ARBA00022801"/>
    </source>
</evidence>
<proteinExistence type="inferred from homology"/>
<dbReference type="FunFam" id="3.20.20.80:FF:000008">
    <property type="entry name" value="Glucan endo-1,3-beta-glucosidase 5"/>
    <property type="match status" value="1"/>
</dbReference>
<dbReference type="Pfam" id="PF00332">
    <property type="entry name" value="Glyco_hydro_17"/>
    <property type="match status" value="1"/>
</dbReference>
<accession>A0A8T0J7X4</accession>
<comment type="caution">
    <text evidence="10">The sequence shown here is derived from an EMBL/GenBank/DDBJ whole genome shotgun (WGS) entry which is preliminary data.</text>
</comment>
<dbReference type="AlphaFoldDB" id="A0A8T0J7X4"/>
<dbReference type="InterPro" id="IPR044965">
    <property type="entry name" value="Glyco_hydro_17_plant"/>
</dbReference>
<feature type="domain" description="X8" evidence="9">
    <location>
        <begin position="368"/>
        <end position="449"/>
    </location>
</feature>
<evidence type="ECO:0000256" key="6">
    <source>
        <dbReference type="RuleBase" id="RU004335"/>
    </source>
</evidence>
<evidence type="ECO:0000256" key="7">
    <source>
        <dbReference type="RuleBase" id="RU004336"/>
    </source>
</evidence>
<organism evidence="10 11">
    <name type="scientific">Ceratodon purpureus</name>
    <name type="common">Fire moss</name>
    <name type="synonym">Dicranum purpureum</name>
    <dbReference type="NCBI Taxonomy" id="3225"/>
    <lineage>
        <taxon>Eukaryota</taxon>
        <taxon>Viridiplantae</taxon>
        <taxon>Streptophyta</taxon>
        <taxon>Embryophyta</taxon>
        <taxon>Bryophyta</taxon>
        <taxon>Bryophytina</taxon>
        <taxon>Bryopsida</taxon>
        <taxon>Dicranidae</taxon>
        <taxon>Pseudoditrichales</taxon>
        <taxon>Ditrichaceae</taxon>
        <taxon>Ceratodon</taxon>
    </lineage>
</organism>
<dbReference type="PANTHER" id="PTHR32227">
    <property type="entry name" value="GLUCAN ENDO-1,3-BETA-GLUCOSIDASE BG1-RELATED-RELATED"/>
    <property type="match status" value="1"/>
</dbReference>
<name>A0A8T0J7X4_CERPU</name>
<sequence length="490" mass="53238">MARVVALVALVILLMVASAEIHVSALGVNWGNHAFNPLPPKDVVKLMQINGIKKAKIFDADYDMIRSMAGSGIEVMVAAPNNMLYSLANDPNAATAWVKQNVTQFLFQGGVDIKWVAVGNEPFLTAYNNSYLNTTYPALRNIQTALDQAGHSEVRAIIPFNADVLTDSPKPSGSRFKPEYISQIQPMLEIFNRTGAPFSVNLYPYISKYQNPDFPLDYAFFSGTTSPNVDGTIVYQNALDASLDGLITALGAAGYPNMAVMLGEIGWPTDGAPFATVELAGRYMQDMITHLQSGVGTPLRPNSFTEFYLFGLLDENWKSILPGPFERSWGVFYYDGIPKYPLNLNSGLTNLAATTLKALDYPPYMKAQFCVLNDAAVDKTNLTQNVQYACERSDCTALNPGSTCSMLTENASYAFNSYYQSQNQDMNACDFQGFAKVVTTNPSQGLCRFPLSLVPTAKSTSGASTLRLDSGVLALTLAASLVSALWTMAG</sequence>
<dbReference type="InterPro" id="IPR000490">
    <property type="entry name" value="Glyco_hydro_17"/>
</dbReference>
<keyword evidence="2 8" id="KW-0732">Signal</keyword>
<dbReference type="GO" id="GO:0005975">
    <property type="term" value="P:carbohydrate metabolic process"/>
    <property type="evidence" value="ECO:0007669"/>
    <property type="project" value="InterPro"/>
</dbReference>
<evidence type="ECO:0000313" key="10">
    <source>
        <dbReference type="EMBL" id="KAG0592004.1"/>
    </source>
</evidence>
<keyword evidence="4" id="KW-1015">Disulfide bond</keyword>
<evidence type="ECO:0000256" key="8">
    <source>
        <dbReference type="SAM" id="SignalP"/>
    </source>
</evidence>
<evidence type="ECO:0000256" key="2">
    <source>
        <dbReference type="ARBA" id="ARBA00022729"/>
    </source>
</evidence>
<dbReference type="Proteomes" id="UP000822688">
    <property type="component" value="Chromosome 1"/>
</dbReference>
<evidence type="ECO:0000259" key="9">
    <source>
        <dbReference type="SMART" id="SM00768"/>
    </source>
</evidence>
<evidence type="ECO:0000256" key="5">
    <source>
        <dbReference type="ARBA" id="ARBA00023295"/>
    </source>
</evidence>
<feature type="signal peptide" evidence="8">
    <location>
        <begin position="1"/>
        <end position="19"/>
    </location>
</feature>
<dbReference type="Gene3D" id="3.20.20.80">
    <property type="entry name" value="Glycosidases"/>
    <property type="match status" value="1"/>
</dbReference>